<keyword evidence="3" id="KW-1185">Reference proteome</keyword>
<dbReference type="EMBL" id="CP139781">
    <property type="protein sequence ID" value="WRQ87380.1"/>
    <property type="molecule type" value="Genomic_DNA"/>
</dbReference>
<dbReference type="Gene3D" id="3.40.50.150">
    <property type="entry name" value="Vaccinia Virus protein VP39"/>
    <property type="match status" value="1"/>
</dbReference>
<protein>
    <submittedName>
        <fullName evidence="2">FkbM family methyltransferase</fullName>
    </submittedName>
</protein>
<dbReference type="SUPFAM" id="SSF53335">
    <property type="entry name" value="S-adenosyl-L-methionine-dependent methyltransferases"/>
    <property type="match status" value="1"/>
</dbReference>
<reference evidence="2 3" key="1">
    <citation type="submission" date="2021-08" db="EMBL/GenBank/DDBJ databases">
        <authorList>
            <person name="Zhang D."/>
            <person name="Zhang A."/>
            <person name="Wang L."/>
        </authorList>
    </citation>
    <scope>NUCLEOTIDE SEQUENCE [LARGE SCALE GENOMIC DNA]</scope>
    <source>
        <strain evidence="2 3">WL0086</strain>
    </source>
</reference>
<organism evidence="2 3">
    <name type="scientific">Actomonas aquatica</name>
    <dbReference type="NCBI Taxonomy" id="2866162"/>
    <lineage>
        <taxon>Bacteria</taxon>
        <taxon>Pseudomonadati</taxon>
        <taxon>Verrucomicrobiota</taxon>
        <taxon>Opitutia</taxon>
        <taxon>Opitutales</taxon>
        <taxon>Opitutaceae</taxon>
        <taxon>Actomonas</taxon>
    </lineage>
</organism>
<evidence type="ECO:0000259" key="1">
    <source>
        <dbReference type="Pfam" id="PF05050"/>
    </source>
</evidence>
<dbReference type="Proteomes" id="UP000738431">
    <property type="component" value="Chromosome"/>
</dbReference>
<evidence type="ECO:0000313" key="3">
    <source>
        <dbReference type="Proteomes" id="UP000738431"/>
    </source>
</evidence>
<dbReference type="RefSeq" id="WP_221029207.1">
    <property type="nucleotide sequence ID" value="NZ_CP139781.1"/>
</dbReference>
<accession>A0ABZ1C7L6</accession>
<dbReference type="GO" id="GO:0008168">
    <property type="term" value="F:methyltransferase activity"/>
    <property type="evidence" value="ECO:0007669"/>
    <property type="project" value="UniProtKB-KW"/>
</dbReference>
<dbReference type="InterPro" id="IPR029063">
    <property type="entry name" value="SAM-dependent_MTases_sf"/>
</dbReference>
<name>A0ABZ1C7L6_9BACT</name>
<sequence length="348" mass="39296">MDFAPRFATLTQCLVERGQFLDAPLSLIDVGCGGGLAPLWRRFEPSLTAVGIDPQTTECERLQAAETNPAVHYLPRFLRLPESHPFRQQRGDREPWTGNPWERTSSAHAMAKLAAQTAPEKQFSELNAWPTEKLVEPTRTSTLDELAAELNLREVDFVKIDTDGPDLEVLHSGEKLLRDGPALGCALEVNFSGSADPTDHSFHNMDRLMRSWGFDLFDLSVRRCSLAALPMPFQYDNAPHYTDHGRVLQGDALYLRDPCGWDRNPGARVELSPIRLLKLACLFELFGSPDHAAELLRDHAAPLAELTDVEPLLHLLAHEIDPRYENYHQFIQRFKDDPTSFYPSKFRA</sequence>
<feature type="domain" description="Methyltransferase FkbM" evidence="1">
    <location>
        <begin position="136"/>
        <end position="215"/>
    </location>
</feature>
<proteinExistence type="predicted"/>
<dbReference type="Pfam" id="PF05050">
    <property type="entry name" value="Methyltransf_21"/>
    <property type="match status" value="1"/>
</dbReference>
<reference evidence="2 3" key="2">
    <citation type="submission" date="2023-12" db="EMBL/GenBank/DDBJ databases">
        <title>Description of an unclassified Opitutus bacterium of Verrucomicrobiota.</title>
        <authorList>
            <person name="Zhang D.-F."/>
        </authorList>
    </citation>
    <scope>NUCLEOTIDE SEQUENCE [LARGE SCALE GENOMIC DNA]</scope>
    <source>
        <strain evidence="2 3">WL0086</strain>
    </source>
</reference>
<keyword evidence="2" id="KW-0808">Transferase</keyword>
<dbReference type="GO" id="GO:0032259">
    <property type="term" value="P:methylation"/>
    <property type="evidence" value="ECO:0007669"/>
    <property type="project" value="UniProtKB-KW"/>
</dbReference>
<dbReference type="InterPro" id="IPR006342">
    <property type="entry name" value="FkbM_mtfrase"/>
</dbReference>
<keyword evidence="2" id="KW-0489">Methyltransferase</keyword>
<evidence type="ECO:0000313" key="2">
    <source>
        <dbReference type="EMBL" id="WRQ87380.1"/>
    </source>
</evidence>
<gene>
    <name evidence="2" type="ORF">K1X11_021415</name>
</gene>